<comment type="caution">
    <text evidence="2">The sequence shown here is derived from an EMBL/GenBank/DDBJ whole genome shotgun (WGS) entry which is preliminary data.</text>
</comment>
<name>A0AAW1TUW1_9CUCU</name>
<evidence type="ECO:0000256" key="1">
    <source>
        <dbReference type="SAM" id="MobiDB-lite"/>
    </source>
</evidence>
<reference evidence="2 3" key="1">
    <citation type="submission" date="2023-03" db="EMBL/GenBank/DDBJ databases">
        <title>Genome insight into feeding habits of ladybird beetles.</title>
        <authorList>
            <person name="Li H.-S."/>
            <person name="Huang Y.-H."/>
            <person name="Pang H."/>
        </authorList>
    </citation>
    <scope>NUCLEOTIDE SEQUENCE [LARGE SCALE GENOMIC DNA]</scope>
    <source>
        <strain evidence="2">SYSU_2023b</strain>
        <tissue evidence="2">Whole body</tissue>
    </source>
</reference>
<dbReference type="Proteomes" id="UP001431783">
    <property type="component" value="Unassembled WGS sequence"/>
</dbReference>
<feature type="region of interest" description="Disordered" evidence="1">
    <location>
        <begin position="340"/>
        <end position="362"/>
    </location>
</feature>
<feature type="compositionally biased region" description="Basic residues" evidence="1">
    <location>
        <begin position="344"/>
        <end position="362"/>
    </location>
</feature>
<dbReference type="Gene3D" id="2.130.10.10">
    <property type="entry name" value="YVTN repeat-like/Quinoprotein amine dehydrogenase"/>
    <property type="match status" value="2"/>
</dbReference>
<proteinExistence type="predicted"/>
<dbReference type="InterPro" id="IPR015943">
    <property type="entry name" value="WD40/YVTN_repeat-like_dom_sf"/>
</dbReference>
<dbReference type="InterPro" id="IPR037379">
    <property type="entry name" value="WDR74/Nsa1"/>
</dbReference>
<dbReference type="EMBL" id="JARQZJ010000033">
    <property type="protein sequence ID" value="KAK9875336.1"/>
    <property type="molecule type" value="Genomic_DNA"/>
</dbReference>
<dbReference type="InterPro" id="IPR036322">
    <property type="entry name" value="WD40_repeat_dom_sf"/>
</dbReference>
<dbReference type="PANTHER" id="PTHR16038:SF4">
    <property type="entry name" value="WD REPEAT-CONTAINING PROTEIN 74"/>
    <property type="match status" value="1"/>
</dbReference>
<evidence type="ECO:0000313" key="2">
    <source>
        <dbReference type="EMBL" id="KAK9875336.1"/>
    </source>
</evidence>
<evidence type="ECO:0000313" key="3">
    <source>
        <dbReference type="Proteomes" id="UP001431783"/>
    </source>
</evidence>
<dbReference type="InterPro" id="IPR001680">
    <property type="entry name" value="WD40_rpt"/>
</dbReference>
<dbReference type="AlphaFoldDB" id="A0AAW1TUW1"/>
<evidence type="ECO:0008006" key="4">
    <source>
        <dbReference type="Google" id="ProtNLM"/>
    </source>
</evidence>
<dbReference type="PANTHER" id="PTHR16038">
    <property type="entry name" value="NOP SEVEN ASSOCIATED PROTEIN 1"/>
    <property type="match status" value="1"/>
</dbReference>
<dbReference type="GO" id="GO:0005730">
    <property type="term" value="C:nucleolus"/>
    <property type="evidence" value="ECO:0007669"/>
    <property type="project" value="InterPro"/>
</dbReference>
<accession>A0AAW1TUW1</accession>
<protein>
    <recommendedName>
        <fullName evidence="4">WD repeat-containing protein 74</fullName>
    </recommendedName>
</protein>
<dbReference type="GO" id="GO:0042273">
    <property type="term" value="P:ribosomal large subunit biogenesis"/>
    <property type="evidence" value="ECO:0007669"/>
    <property type="project" value="InterPro"/>
</dbReference>
<dbReference type="GO" id="GO:0030687">
    <property type="term" value="C:preribosome, large subunit precursor"/>
    <property type="evidence" value="ECO:0007669"/>
    <property type="project" value="TreeGrafter"/>
</dbReference>
<dbReference type="SUPFAM" id="SSF50978">
    <property type="entry name" value="WD40 repeat-like"/>
    <property type="match status" value="1"/>
</dbReference>
<organism evidence="2 3">
    <name type="scientific">Henosepilachna vigintioctopunctata</name>
    <dbReference type="NCBI Taxonomy" id="420089"/>
    <lineage>
        <taxon>Eukaryota</taxon>
        <taxon>Metazoa</taxon>
        <taxon>Ecdysozoa</taxon>
        <taxon>Arthropoda</taxon>
        <taxon>Hexapoda</taxon>
        <taxon>Insecta</taxon>
        <taxon>Pterygota</taxon>
        <taxon>Neoptera</taxon>
        <taxon>Endopterygota</taxon>
        <taxon>Coleoptera</taxon>
        <taxon>Polyphaga</taxon>
        <taxon>Cucujiformia</taxon>
        <taxon>Coccinelloidea</taxon>
        <taxon>Coccinellidae</taxon>
        <taxon>Epilachninae</taxon>
        <taxon>Epilachnini</taxon>
        <taxon>Henosepilachna</taxon>
    </lineage>
</organism>
<sequence length="362" mass="41005">MDLTNRFNFFIGSVRGTLIGTNLDPKSKIHYEVAAEAEEISSMIWGRKDNEIIAGFRNGNIYIYDINQQKYCSTFSDLKSRGAIVGLACIDNRILAASHNGMISIRDSVKENDSITTFKSNNSTLDSFAQSMNTSNIIATGGEMNDLKLWDVETKQCTFKAKSLGHDQLNLPIKASIRGITFIPEEQIVCCATKEGHVLLYDDRAQKKPVCKFFDGKSSFLTIAPTYRQRNVLAGTTTGYIQNIDMKAGKNLKNFTNIGGSVTCILCDPIEPIISTISLDRYLRIFNLDTKEMIHKQYLKHSLTKMVMKPIIKEESQEPENVEFIDEEYEEIFNNLEEISEKSSRKRNPAHFAKYKSKKIKK</sequence>
<keyword evidence="3" id="KW-1185">Reference proteome</keyword>
<gene>
    <name evidence="2" type="ORF">WA026_007732</name>
</gene>
<dbReference type="SMART" id="SM00320">
    <property type="entry name" value="WD40"/>
    <property type="match status" value="5"/>
</dbReference>